<gene>
    <name evidence="14" type="ORF">JAAARDRAFT_135320</name>
</gene>
<keyword evidence="7 12" id="KW-0479">Metal-binding</keyword>
<evidence type="ECO:0000256" key="1">
    <source>
        <dbReference type="ARBA" id="ARBA00000757"/>
    </source>
</evidence>
<dbReference type="SUPFAM" id="SSF51182">
    <property type="entry name" value="RmlC-like cupins"/>
    <property type="match status" value="1"/>
</dbReference>
<dbReference type="AlphaFoldDB" id="A0A067PW70"/>
<dbReference type="InterPro" id="IPR046457">
    <property type="entry name" value="PMI_typeI_cat"/>
</dbReference>
<accession>A0A067PW70</accession>
<dbReference type="CDD" id="cd07011">
    <property type="entry name" value="cupin_PMI_type_I_N"/>
    <property type="match status" value="1"/>
</dbReference>
<evidence type="ECO:0000313" key="14">
    <source>
        <dbReference type="EMBL" id="KDQ54601.1"/>
    </source>
</evidence>
<evidence type="ECO:0000256" key="3">
    <source>
        <dbReference type="ARBA" id="ARBA00004666"/>
    </source>
</evidence>
<dbReference type="Gene3D" id="1.10.441.10">
    <property type="entry name" value="Phosphomannose Isomerase, domain 2"/>
    <property type="match status" value="1"/>
</dbReference>
<dbReference type="STRING" id="933084.A0A067PW70"/>
<evidence type="ECO:0000259" key="13">
    <source>
        <dbReference type="Pfam" id="PF20511"/>
    </source>
</evidence>
<evidence type="ECO:0000256" key="4">
    <source>
        <dbReference type="ARBA" id="ARBA00010772"/>
    </source>
</evidence>
<reference evidence="15" key="1">
    <citation type="journal article" date="2014" name="Proc. Natl. Acad. Sci. U.S.A.">
        <title>Extensive sampling of basidiomycete genomes demonstrates inadequacy of the white-rot/brown-rot paradigm for wood decay fungi.</title>
        <authorList>
            <person name="Riley R."/>
            <person name="Salamov A.A."/>
            <person name="Brown D.W."/>
            <person name="Nagy L.G."/>
            <person name="Floudas D."/>
            <person name="Held B.W."/>
            <person name="Levasseur A."/>
            <person name="Lombard V."/>
            <person name="Morin E."/>
            <person name="Otillar R."/>
            <person name="Lindquist E.A."/>
            <person name="Sun H."/>
            <person name="LaButti K.M."/>
            <person name="Schmutz J."/>
            <person name="Jabbour D."/>
            <person name="Luo H."/>
            <person name="Baker S.E."/>
            <person name="Pisabarro A.G."/>
            <person name="Walton J.D."/>
            <person name="Blanchette R.A."/>
            <person name="Henrissat B."/>
            <person name="Martin F."/>
            <person name="Cullen D."/>
            <person name="Hibbett D.S."/>
            <person name="Grigoriev I.V."/>
        </authorList>
    </citation>
    <scope>NUCLEOTIDE SEQUENCE [LARGE SCALE GENOMIC DNA]</scope>
    <source>
        <strain evidence="15">MUCL 33604</strain>
    </source>
</reference>
<dbReference type="Gene3D" id="2.60.120.10">
    <property type="entry name" value="Jelly Rolls"/>
    <property type="match status" value="2"/>
</dbReference>
<dbReference type="InterPro" id="IPR001250">
    <property type="entry name" value="Man6P_Isoase-1"/>
</dbReference>
<dbReference type="GO" id="GO:0009298">
    <property type="term" value="P:GDP-mannose biosynthetic process"/>
    <property type="evidence" value="ECO:0007669"/>
    <property type="project" value="UniProtKB-UniPathway"/>
</dbReference>
<dbReference type="InterPro" id="IPR011051">
    <property type="entry name" value="RmlC_Cupin_sf"/>
</dbReference>
<dbReference type="InParanoid" id="A0A067PW70"/>
<evidence type="ECO:0000256" key="12">
    <source>
        <dbReference type="PIRSR" id="PIRSR001480-2"/>
    </source>
</evidence>
<keyword evidence="8 12" id="KW-0862">Zinc</keyword>
<dbReference type="InterPro" id="IPR014710">
    <property type="entry name" value="RmlC-like_jellyroll"/>
</dbReference>
<feature type="binding site" evidence="12">
    <location>
        <position position="134"/>
    </location>
    <ligand>
        <name>Zn(2+)</name>
        <dbReference type="ChEBI" id="CHEBI:29105"/>
    </ligand>
</feature>
<comment type="pathway">
    <text evidence="3">Nucleotide-sugar biosynthesis; GDP-alpha-D-mannose biosynthesis; alpha-D-mannose 1-phosphate from D-fructose 6-phosphate: step 1/2.</text>
</comment>
<dbReference type="GO" id="GO:0008270">
    <property type="term" value="F:zinc ion binding"/>
    <property type="evidence" value="ECO:0007669"/>
    <property type="project" value="InterPro"/>
</dbReference>
<keyword evidence="9" id="KW-0413">Isomerase</keyword>
<feature type="binding site" evidence="12">
    <location>
        <position position="308"/>
    </location>
    <ligand>
        <name>Zn(2+)</name>
        <dbReference type="ChEBI" id="CHEBI:29105"/>
    </ligand>
</feature>
<keyword evidence="15" id="KW-1185">Reference proteome</keyword>
<dbReference type="OrthoDB" id="6605218at2759"/>
<evidence type="ECO:0000256" key="8">
    <source>
        <dbReference type="ARBA" id="ARBA00022833"/>
    </source>
</evidence>
<dbReference type="Proteomes" id="UP000027265">
    <property type="component" value="Unassembled WGS sequence"/>
</dbReference>
<dbReference type="GO" id="GO:0005975">
    <property type="term" value="P:carbohydrate metabolic process"/>
    <property type="evidence" value="ECO:0007669"/>
    <property type="project" value="InterPro"/>
</dbReference>
<feature type="binding site" evidence="12">
    <location>
        <position position="132"/>
    </location>
    <ligand>
        <name>Zn(2+)</name>
        <dbReference type="ChEBI" id="CHEBI:29105"/>
    </ligand>
</feature>
<dbReference type="EC" id="5.3.1.8" evidence="5"/>
<feature type="domain" description="Phosphomannose isomerase type I catalytic" evidence="13">
    <location>
        <begin position="15"/>
        <end position="166"/>
    </location>
</feature>
<comment type="function">
    <text evidence="2">Involved in the synthesis of the GDP-mannose and dolichol-phosphate-mannose required for a number of critical mannosyl transfer reactions.</text>
</comment>
<protein>
    <recommendedName>
        <fullName evidence="6">Mannose-6-phosphate isomerase</fullName>
        <ecNumber evidence="5">5.3.1.8</ecNumber>
    </recommendedName>
    <alternativeName>
        <fullName evidence="10">Phosphohexomutase</fullName>
    </alternativeName>
    <alternativeName>
        <fullName evidence="11">Phosphomannose isomerase</fullName>
    </alternativeName>
</protein>
<dbReference type="PANTHER" id="PTHR10309">
    <property type="entry name" value="MANNOSE-6-PHOSPHATE ISOMERASE"/>
    <property type="match status" value="1"/>
</dbReference>
<name>A0A067PW70_9AGAM</name>
<dbReference type="HOGENOM" id="CLU_026967_0_0_1"/>
<feature type="binding site" evidence="12">
    <location>
        <position position="159"/>
    </location>
    <ligand>
        <name>Zn(2+)</name>
        <dbReference type="ChEBI" id="CHEBI:29105"/>
    </ligand>
</feature>
<evidence type="ECO:0000256" key="2">
    <source>
        <dbReference type="ARBA" id="ARBA00002564"/>
    </source>
</evidence>
<evidence type="ECO:0000313" key="15">
    <source>
        <dbReference type="Proteomes" id="UP000027265"/>
    </source>
</evidence>
<sequence>MIESDAPPPPTDKHLIRLRTSIQTYDWGKPGSTSLVAKFAPNSIGPDFEVDENAHYAETWMGTHPSGPLSLFSSPDTPLLSLISSNPSHYLSTSLLTRTQPTTLALSGPTSHSPHLPFIFKILSVGQALPLQAHPDRQLGERLHKRDGEEFVDANHKPEIAIAIGDDGSVDGGIGEGVAFLGFVGFRPLDEIKRFLEGVEELRRAIGDEGVVKEFVEKPSQEGLKRVYGALLTRGKESFEEMKKDVNALVRRVGGRGDGVVNETEAKLLKKVNGQYEEDVGVLATTFFMNLVKLKKGEAIYCGADEVHAWLEGDIIECMAISDNVINSAFVPPAERDISTFTSMLTYTSRPASHWSLQSKPYYATRSRMFNPPLEEFTVLWTSLGGDEEQGTREVLPKAGGPMIGIVTKGSKIRFTVEGRRAVGDVAEGLGGGEVEVEELGEGGVVYVVPGCEVVVEGEGEVWWAGWLG</sequence>
<dbReference type="PANTHER" id="PTHR10309:SF0">
    <property type="entry name" value="MANNOSE-6-PHOSPHATE ISOMERASE"/>
    <property type="match status" value="1"/>
</dbReference>
<dbReference type="InterPro" id="IPR016305">
    <property type="entry name" value="Mannose-6-P_Isomerase"/>
</dbReference>
<dbReference type="Pfam" id="PF20511">
    <property type="entry name" value="PMI_typeI_cat"/>
    <property type="match status" value="1"/>
</dbReference>
<dbReference type="UniPathway" id="UPA00126">
    <property type="reaction ID" value="UER00423"/>
</dbReference>
<evidence type="ECO:0000256" key="7">
    <source>
        <dbReference type="ARBA" id="ARBA00022723"/>
    </source>
</evidence>
<evidence type="ECO:0000256" key="6">
    <source>
        <dbReference type="ARBA" id="ARBA00018236"/>
    </source>
</evidence>
<dbReference type="GO" id="GO:0004476">
    <property type="term" value="F:mannose-6-phosphate isomerase activity"/>
    <property type="evidence" value="ECO:0007669"/>
    <property type="project" value="UniProtKB-EC"/>
</dbReference>
<organism evidence="14 15">
    <name type="scientific">Jaapia argillacea MUCL 33604</name>
    <dbReference type="NCBI Taxonomy" id="933084"/>
    <lineage>
        <taxon>Eukaryota</taxon>
        <taxon>Fungi</taxon>
        <taxon>Dikarya</taxon>
        <taxon>Basidiomycota</taxon>
        <taxon>Agaricomycotina</taxon>
        <taxon>Agaricomycetes</taxon>
        <taxon>Agaricomycetidae</taxon>
        <taxon>Jaapiales</taxon>
        <taxon>Jaapiaceae</taxon>
        <taxon>Jaapia</taxon>
    </lineage>
</organism>
<dbReference type="EMBL" id="KL197728">
    <property type="protein sequence ID" value="KDQ54601.1"/>
    <property type="molecule type" value="Genomic_DNA"/>
</dbReference>
<dbReference type="GO" id="GO:0005829">
    <property type="term" value="C:cytosol"/>
    <property type="evidence" value="ECO:0007669"/>
    <property type="project" value="TreeGrafter"/>
</dbReference>
<dbReference type="NCBIfam" id="TIGR00218">
    <property type="entry name" value="manA"/>
    <property type="match status" value="1"/>
</dbReference>
<dbReference type="PRINTS" id="PR00714">
    <property type="entry name" value="MAN6PISMRASE"/>
</dbReference>
<evidence type="ECO:0000256" key="11">
    <source>
        <dbReference type="ARBA" id="ARBA00030762"/>
    </source>
</evidence>
<evidence type="ECO:0000256" key="5">
    <source>
        <dbReference type="ARBA" id="ARBA00011956"/>
    </source>
</evidence>
<dbReference type="PIRSF" id="PIRSF001480">
    <property type="entry name" value="Mannose-6-phosphate_isomerase"/>
    <property type="match status" value="1"/>
</dbReference>
<evidence type="ECO:0000256" key="10">
    <source>
        <dbReference type="ARBA" id="ARBA00029741"/>
    </source>
</evidence>
<evidence type="ECO:0000256" key="9">
    <source>
        <dbReference type="ARBA" id="ARBA00023235"/>
    </source>
</evidence>
<comment type="catalytic activity">
    <reaction evidence="1">
        <text>D-mannose 6-phosphate = D-fructose 6-phosphate</text>
        <dbReference type="Rhea" id="RHEA:12356"/>
        <dbReference type="ChEBI" id="CHEBI:58735"/>
        <dbReference type="ChEBI" id="CHEBI:61527"/>
        <dbReference type="EC" id="5.3.1.8"/>
    </reaction>
</comment>
<comment type="cofactor">
    <cofactor evidence="12">
        <name>Zn(2+)</name>
        <dbReference type="ChEBI" id="CHEBI:29105"/>
    </cofactor>
    <text evidence="12">Binds 1 zinc ion per subunit.</text>
</comment>
<proteinExistence type="inferred from homology"/>
<comment type="similarity">
    <text evidence="4">Belongs to the mannose-6-phosphate isomerase type 1 family.</text>
</comment>